<evidence type="ECO:0000313" key="2">
    <source>
        <dbReference type="EMBL" id="CUV04077.1"/>
    </source>
</evidence>
<evidence type="ECO:0000313" key="4">
    <source>
        <dbReference type="Proteomes" id="UP001429100"/>
    </source>
</evidence>
<feature type="coiled-coil region" evidence="1">
    <location>
        <begin position="468"/>
        <end position="499"/>
    </location>
</feature>
<dbReference type="Proteomes" id="UP000199752">
    <property type="component" value="Chromosome 1"/>
</dbReference>
<dbReference type="EMBL" id="LN877947">
    <property type="protein sequence ID" value="CUV04077.1"/>
    <property type="molecule type" value="Genomic_DNA"/>
</dbReference>
<protein>
    <submittedName>
        <fullName evidence="3">VDP/USO1/YBL047C family vesicular transport factor</fullName>
    </submittedName>
</protein>
<organism evidence="2">
    <name type="scientific">Cryptosporidium hominis</name>
    <dbReference type="NCBI Taxonomy" id="237895"/>
    <lineage>
        <taxon>Eukaryota</taxon>
        <taxon>Sar</taxon>
        <taxon>Alveolata</taxon>
        <taxon>Apicomplexa</taxon>
        <taxon>Conoidasida</taxon>
        <taxon>Coccidia</taxon>
        <taxon>Eucoccidiorida</taxon>
        <taxon>Eimeriorina</taxon>
        <taxon>Cryptosporidiidae</taxon>
        <taxon>Cryptosporidium</taxon>
    </lineage>
</organism>
<evidence type="ECO:0000313" key="3">
    <source>
        <dbReference type="EMBL" id="PPS97269.1"/>
    </source>
</evidence>
<keyword evidence="1" id="KW-0175">Coiled coil</keyword>
<reference evidence="3 4" key="3">
    <citation type="submission" date="2017-10" db="EMBL/GenBank/DDBJ databases">
        <title>Consistent, comparative and evidence-based genome annotation and re-annotation for the closely-related species, Cryptosporidium parvum, C. hominis and C. tyzzeri.</title>
        <authorList>
            <person name="Baptista R.P."/>
            <person name="Li Y."/>
            <person name="Sateriale A."/>
            <person name="Striepen B."/>
            <person name="Kissinger J.C."/>
        </authorList>
    </citation>
    <scope>NUCLEOTIDE SEQUENCE [LARGE SCALE GENOMIC DNA]</scope>
    <source>
        <strain evidence="3">30976</strain>
    </source>
</reference>
<name>A0A0S4T9V2_CRYHO</name>
<dbReference type="VEuPathDB" id="CryptoDB:CHUDEA1_1340"/>
<accession>A0A0S4T9V2</accession>
<reference evidence="3 4" key="1">
    <citation type="submission" date="2014-11" db="EMBL/GenBank/DDBJ databases">
        <title>Comparative genomic analysis of Cryptosporidium hominis reveals occurrence of genetic recombination in virulent subtypes.</title>
        <authorList>
            <person name="Guo Y."/>
            <person name="Tang K."/>
            <person name="Frace M."/>
            <person name="Li N."/>
            <person name="Roellig D.M."/>
            <person name="Sammons S."/>
            <person name="Knipe K."/>
            <person name="Rowe L."/>
            <person name="Feng Y."/>
            <person name="Xiao L."/>
        </authorList>
    </citation>
    <scope>NUCLEOTIDE SEQUENCE [LARGE SCALE GENOMIC DNA]</scope>
    <source>
        <strain evidence="3">30976</strain>
    </source>
</reference>
<reference evidence="2" key="2">
    <citation type="submission" date="2015-08" db="EMBL/GenBank/DDBJ databases">
        <authorList>
            <person name="Babu N.S."/>
            <person name="Beckwith C.J."/>
            <person name="Beseler K.G."/>
            <person name="Brison A."/>
            <person name="Carone J.V."/>
            <person name="Caskin T.P."/>
            <person name="Diamond M."/>
            <person name="Durham M.E."/>
            <person name="Foxe J.M."/>
            <person name="Go M."/>
            <person name="Henderson B.A."/>
            <person name="Jones I.B."/>
            <person name="McGettigan J.A."/>
            <person name="Micheletti S.J."/>
            <person name="Nasrallah M.E."/>
            <person name="Ortiz D."/>
            <person name="Piller C.R."/>
            <person name="Privatt S.R."/>
            <person name="Schneider S.L."/>
            <person name="Sharp S."/>
            <person name="Smith T.C."/>
            <person name="Stanton J.D."/>
            <person name="Ullery H.E."/>
            <person name="Wilson R.J."/>
            <person name="Serrano M.G."/>
            <person name="Buck G."/>
            <person name="Lee V."/>
            <person name="Wang Y."/>
            <person name="Carvalho R."/>
            <person name="Voegtly L."/>
            <person name="Shi R."/>
            <person name="Duckworth R."/>
            <person name="Johnson A."/>
            <person name="Loviza R."/>
            <person name="Walstead R."/>
            <person name="Shah Z."/>
            <person name="Kiflezghi M."/>
            <person name="Wade K."/>
            <person name="Ball S.L."/>
            <person name="Bradley K.W."/>
            <person name="Asai D.J."/>
            <person name="Bowman C.A."/>
            <person name="Russell D.A."/>
            <person name="Pope W.H."/>
            <person name="Jacobs-Sera D."/>
            <person name="Hendrix R.W."/>
            <person name="Hatfull G.F."/>
        </authorList>
    </citation>
    <scope>NUCLEOTIDE SEQUENCE [LARGE SCALE GENOMIC DNA]</scope>
</reference>
<dbReference type="VEuPathDB" id="CryptoDB:ChTU502y2012_411g0150"/>
<dbReference type="Proteomes" id="UP001429100">
    <property type="component" value="Unassembled WGS sequence"/>
</dbReference>
<evidence type="ECO:0000256" key="1">
    <source>
        <dbReference type="SAM" id="Coils"/>
    </source>
</evidence>
<dbReference type="Gene3D" id="1.25.10.10">
    <property type="entry name" value="Leucine-rich Repeat Variant"/>
    <property type="match status" value="1"/>
</dbReference>
<keyword evidence="4" id="KW-1185">Reference proteome</keyword>
<gene>
    <name evidence="2" type="ORF">CHUDEA1_1340</name>
    <name evidence="3" type="ORF">GY17_00001139</name>
</gene>
<dbReference type="EMBL" id="JTAI01000044">
    <property type="protein sequence ID" value="PPS97269.1"/>
    <property type="molecule type" value="Genomic_DNA"/>
</dbReference>
<dbReference type="InterPro" id="IPR011989">
    <property type="entry name" value="ARM-like"/>
</dbReference>
<sequence length="1023" mass="117384">MAFSLLRKVNEKVLNSVSLLDASLDVDYIIADVRNSITSKNTEKVEAGINSLVEFGEKNRNALILQREWVQLVFWVISWMGNDINKNILSNILQLIIKMINDNKSNSKFISCCDFPSPFPNKESSIEVENAKIIEEVANVSKGGIQLLETLRHINYEETDIYIKYDVVKILSIIQKSGLGNFKLDQIILSQGDCMGILLELIMDGLDNRSSYLQNSLELLMLLTKSNSEVQKMITYNGSVSKILNIIQEETQQFIKKDGPHKGFIQSDNIIDEFLLITDFGSPMYSNLEILQISIEIIFHISKSQNCLKFIVEASNEKQVFLDIITDLIGFCFLFLEYSFYNSEMYNVDVVQGSESLIGNEQNMILASIILRVVEISNSYIQSTNIGSSLNMAEKMREILCTMIASPVLIKFGLLEKVMQFLLTFQDQSPVNNPEWCSMVLSSGITPALWFGFSKIISDYKPTIDYITENKSSEIEQHAKQIQELKEKYMNQMENSLLEWFGIIIIPKTFSLSLLISRDDSVFKSLINNQNLGSFSLDKIGSSQDKIFKDFISFCFWFPITEFQRLYSKSVFLRLETQLAIENGSQSSQEDEANLNLTQIFHYRLFRCIQILQILILNGLHSSIKKDFKINDITSVVNKIWENEQSDNVKAQNSSNSSQKEVFGKLIDLGRPMITDILEALETEYNTLLLNLIKAYGTKNEDENIQINKNSHVFNTMTTLTQVIISLIAFNIKNPDFEISNSFIQSIKLLDEKLKTQLNKDSCSLISDVISVLLFRFGALKNTNILNQINKRFKTHYYSSFVLNKQTHACILHAILNCAGNRGIYSKEDLSFKDKIDHEIFVPKEQDILMKSEDECVNCIYLTEKMLNDRKNLIKIIKKKQEEINVLVKAYMESQEALRNISTNKDESESNMGRSERKDVAIDKPVDTSDYFALLEMVGILYRRFPNIKEFIENHLMLSNQVKSEISSILLDEDIQNFEYEYLTDSGEILLEERDQQNVENSTTIMFDDNTEDKLLPSELERS</sequence>
<dbReference type="VEuPathDB" id="CryptoDB:Chro.10156"/>
<dbReference type="OrthoDB" id="198977at2759"/>
<dbReference type="AlphaFoldDB" id="A0A0S4T9V2"/>
<proteinExistence type="predicted"/>
<dbReference type="VEuPathDB" id="CryptoDB:GY17_00001139"/>